<dbReference type="Proteomes" id="UP000294737">
    <property type="component" value="Unassembled WGS sequence"/>
</dbReference>
<dbReference type="RefSeq" id="WP_112991602.1">
    <property type="nucleotide sequence ID" value="NZ_PTLZ01000001.1"/>
</dbReference>
<proteinExistence type="predicted"/>
<gene>
    <name evidence="1" type="ORF">EV677_1488</name>
</gene>
<evidence type="ECO:0000313" key="2">
    <source>
        <dbReference type="Proteomes" id="UP000294737"/>
    </source>
</evidence>
<protein>
    <submittedName>
        <fullName evidence="1">Uncharacterized protein</fullName>
    </submittedName>
</protein>
<evidence type="ECO:0000313" key="1">
    <source>
        <dbReference type="EMBL" id="TDN94926.1"/>
    </source>
</evidence>
<sequence length="127" mass="14290">MLNVNLLQELLAHEEWHTNNKTNELRKVLPTIEQFVGSGMPLKRFVDILNSSGMEISLATFKTILARLRKEKKEHSSAMGVASAFHQPLPNMTAQAQNIPFSQGRIPYNNDRGHCVGYATSHSQTFL</sequence>
<keyword evidence="2" id="KW-1185">Reference proteome</keyword>
<comment type="caution">
    <text evidence="1">The sequence shown here is derived from an EMBL/GenBank/DDBJ whole genome shotgun (WGS) entry which is preliminary data.</text>
</comment>
<name>A0A4R6GIV8_9BURK</name>
<reference evidence="1 2" key="1">
    <citation type="submission" date="2019-03" db="EMBL/GenBank/DDBJ databases">
        <title>Genomic Encyclopedia of Type Strains, Phase IV (KMG-IV): sequencing the most valuable type-strain genomes for metagenomic binning, comparative biology and taxonomic classification.</title>
        <authorList>
            <person name="Goeker M."/>
        </authorList>
    </citation>
    <scope>NUCLEOTIDE SEQUENCE [LARGE SCALE GENOMIC DNA]</scope>
    <source>
        <strain evidence="1 2">DSM 18555</strain>
    </source>
</reference>
<dbReference type="AlphaFoldDB" id="A0A4R6GIV8"/>
<organism evidence="1 2">
    <name type="scientific">Herminiimonas fonticola</name>
    <dbReference type="NCBI Taxonomy" id="303380"/>
    <lineage>
        <taxon>Bacteria</taxon>
        <taxon>Pseudomonadati</taxon>
        <taxon>Pseudomonadota</taxon>
        <taxon>Betaproteobacteria</taxon>
        <taxon>Burkholderiales</taxon>
        <taxon>Oxalobacteraceae</taxon>
        <taxon>Herminiimonas</taxon>
    </lineage>
</organism>
<accession>A0A4R6GIV8</accession>
<dbReference type="EMBL" id="SNWF01000004">
    <property type="protein sequence ID" value="TDN94926.1"/>
    <property type="molecule type" value="Genomic_DNA"/>
</dbReference>